<accession>A0A7J7IW73</accession>
<comment type="caution">
    <text evidence="1">The sequence shown here is derived from an EMBL/GenBank/DDBJ whole genome shotgun (WGS) entry which is preliminary data.</text>
</comment>
<evidence type="ECO:0000313" key="1">
    <source>
        <dbReference type="EMBL" id="KAF6018090.1"/>
    </source>
</evidence>
<proteinExistence type="predicted"/>
<protein>
    <submittedName>
        <fullName evidence="1">Uncharacterized protein</fullName>
    </submittedName>
</protein>
<reference evidence="1" key="1">
    <citation type="submission" date="2020-06" db="EMBL/GenBank/DDBJ databases">
        <title>Draft genome of Bugula neritina, a colonial animal packing powerful symbionts and potential medicines.</title>
        <authorList>
            <person name="Rayko M."/>
        </authorList>
    </citation>
    <scope>NUCLEOTIDE SEQUENCE [LARGE SCALE GENOMIC DNA]</scope>
    <source>
        <strain evidence="1">Kwan_BN1</strain>
    </source>
</reference>
<sequence>MKQIHHKKFLTTRISKADLNKVKYYYLGGYAVSPPPLNLPKLVTYQYKKLKLICDLPVYLSPTNNLVCLSVW</sequence>
<dbReference type="AlphaFoldDB" id="A0A7J7IW73"/>
<evidence type="ECO:0000313" key="2">
    <source>
        <dbReference type="Proteomes" id="UP000593567"/>
    </source>
</evidence>
<gene>
    <name evidence="1" type="ORF">EB796_023609</name>
</gene>
<keyword evidence="2" id="KW-1185">Reference proteome</keyword>
<dbReference type="EMBL" id="VXIV02003341">
    <property type="protein sequence ID" value="KAF6018090.1"/>
    <property type="molecule type" value="Genomic_DNA"/>
</dbReference>
<organism evidence="1 2">
    <name type="scientific">Bugula neritina</name>
    <name type="common">Brown bryozoan</name>
    <name type="synonym">Sertularia neritina</name>
    <dbReference type="NCBI Taxonomy" id="10212"/>
    <lineage>
        <taxon>Eukaryota</taxon>
        <taxon>Metazoa</taxon>
        <taxon>Spiralia</taxon>
        <taxon>Lophotrochozoa</taxon>
        <taxon>Bryozoa</taxon>
        <taxon>Gymnolaemata</taxon>
        <taxon>Cheilostomatida</taxon>
        <taxon>Flustrina</taxon>
        <taxon>Buguloidea</taxon>
        <taxon>Bugulidae</taxon>
        <taxon>Bugula</taxon>
    </lineage>
</organism>
<dbReference type="Proteomes" id="UP000593567">
    <property type="component" value="Unassembled WGS sequence"/>
</dbReference>
<name>A0A7J7IW73_BUGNE</name>